<dbReference type="InterPro" id="IPR012341">
    <property type="entry name" value="6hp_glycosidase-like_sf"/>
</dbReference>
<dbReference type="Proteomes" id="UP000189580">
    <property type="component" value="Chromosome a"/>
</dbReference>
<dbReference type="GO" id="GO:0004553">
    <property type="term" value="F:hydrolase activity, hydrolyzing O-glycosyl compounds"/>
    <property type="evidence" value="ECO:0007669"/>
    <property type="project" value="UniProtKB-ARBA"/>
</dbReference>
<dbReference type="AlphaFoldDB" id="A0A161HKB8"/>
<dbReference type="SUPFAM" id="SSF48208">
    <property type="entry name" value="Six-hairpin glycosidases"/>
    <property type="match status" value="1"/>
</dbReference>
<dbReference type="Gene3D" id="1.50.10.10">
    <property type="match status" value="1"/>
</dbReference>
<evidence type="ECO:0000313" key="2">
    <source>
        <dbReference type="Proteomes" id="UP000189580"/>
    </source>
</evidence>
<dbReference type="OrthoDB" id="3534988at2759"/>
<reference evidence="1 2" key="1">
    <citation type="submission" date="2016-02" db="EMBL/GenBank/DDBJ databases">
        <title>Complete genome sequence and transcriptome regulation of the pentose utilising yeast Sugiyamaella lignohabitans.</title>
        <authorList>
            <person name="Bellasio M."/>
            <person name="Peymann A."/>
            <person name="Valli M."/>
            <person name="Sipitzky M."/>
            <person name="Graf A."/>
            <person name="Sauer M."/>
            <person name="Marx H."/>
            <person name="Mattanovich D."/>
        </authorList>
    </citation>
    <scope>NUCLEOTIDE SEQUENCE [LARGE SCALE GENOMIC DNA]</scope>
    <source>
        <strain evidence="1 2">CBS 10342</strain>
    </source>
</reference>
<accession>A0A161HKB8</accession>
<evidence type="ECO:0000313" key="1">
    <source>
        <dbReference type="EMBL" id="ANB12068.1"/>
    </source>
</evidence>
<dbReference type="GeneID" id="30035007"/>
<name>A0A161HKB8_9ASCO</name>
<sequence>MAIDRLSLVRRHNPTRTSSNPISPLQVGNGHLAFGADITGLQTFVPFSIMSDWGYKSDPLPSEKLSDFTGQTWSTHGRDVKYLMPNEQKELSQWLISNPNRMNLGRIGLYFGEATVSESDLRDCHQELDLWTGSVRSSFEYKGEKVQIQTICDPENDTVSFSIQSTLIEKKKLSIFLDFPYNCGKSKFQAPYVGDWDNPSAHTTKVSESSASNVSLVRDIDGTKYFVTANWNSSGKLVRLKDHRFALELDEGSSVLEVGVTFSESNAKNEWSFQSSLAKAESHWESFWKEGGAIDLSRSKDPRWKELERRFVVGQYAMAINATGKEPPQESGLVNTGWYGKFHTEMVWWHLGYLALLNKWSVLRRPLSVYDKLLPEALKLASSQGYKGARWPKMVDPSGRPSPGEINALLIWQNPHVMLFAELDYRAHPTSETLEKWKKAVFETAEFLEDYAHWNPETQTYDLGSPVHVVSENTDARETYNPSLELQYWRFGLSVAQQWRKRLGIAPNEQWERVLTNLATPHIEDGLYVIWPGIKDMWTKYTWEHPALVGMYGWLPSNDALDINTMKATSKKIWETWHFDECWGWDFGMLAMNAARLGEPEKAIDFLLDPNMPFDDAGLAPGGTQVPFPYLPATGSLLLAVAFMAAGWDDDNGKPSPGFPTGWEVSCEGLHKAI</sequence>
<proteinExistence type="predicted"/>
<dbReference type="RefSeq" id="XP_018734545.1">
    <property type="nucleotide sequence ID" value="XM_018880020.1"/>
</dbReference>
<dbReference type="InterPro" id="IPR008928">
    <property type="entry name" value="6-hairpin_glycosidase_sf"/>
</dbReference>
<dbReference type="GO" id="GO:0005975">
    <property type="term" value="P:carbohydrate metabolic process"/>
    <property type="evidence" value="ECO:0007669"/>
    <property type="project" value="InterPro"/>
</dbReference>
<dbReference type="KEGG" id="slb:AWJ20_303"/>
<dbReference type="EMBL" id="CP014501">
    <property type="protein sequence ID" value="ANB12068.1"/>
    <property type="molecule type" value="Genomic_DNA"/>
</dbReference>
<keyword evidence="2" id="KW-1185">Reference proteome</keyword>
<organism evidence="1 2">
    <name type="scientific">Sugiyamaella lignohabitans</name>
    <dbReference type="NCBI Taxonomy" id="796027"/>
    <lineage>
        <taxon>Eukaryota</taxon>
        <taxon>Fungi</taxon>
        <taxon>Dikarya</taxon>
        <taxon>Ascomycota</taxon>
        <taxon>Saccharomycotina</taxon>
        <taxon>Dipodascomycetes</taxon>
        <taxon>Dipodascales</taxon>
        <taxon>Trichomonascaceae</taxon>
        <taxon>Sugiyamaella</taxon>
    </lineage>
</organism>
<protein>
    <submittedName>
        <fullName evidence="1">Uncharacterized protein</fullName>
    </submittedName>
</protein>
<gene>
    <name evidence="1" type="ORF">AWJ20_303</name>
</gene>